<dbReference type="AlphaFoldDB" id="A0A9D2GRQ7"/>
<feature type="non-terminal residue" evidence="2">
    <location>
        <position position="63"/>
    </location>
</feature>
<evidence type="ECO:0000313" key="2">
    <source>
        <dbReference type="EMBL" id="HIZ86020.1"/>
    </source>
</evidence>
<protein>
    <submittedName>
        <fullName evidence="2">Aminopeptidase</fullName>
    </submittedName>
</protein>
<name>A0A9D2GRQ7_9BACT</name>
<keyword evidence="1" id="KW-0732">Signal</keyword>
<proteinExistence type="predicted"/>
<accession>A0A9D2GRQ7</accession>
<feature type="chain" id="PRO_5039006064" evidence="1">
    <location>
        <begin position="22"/>
        <end position="63"/>
    </location>
</feature>
<comment type="caution">
    <text evidence="2">The sequence shown here is derived from an EMBL/GenBank/DDBJ whole genome shotgun (WGS) entry which is preliminary data.</text>
</comment>
<keyword evidence="2" id="KW-0031">Aminopeptidase</keyword>
<dbReference type="EMBL" id="DXAW01000104">
    <property type="protein sequence ID" value="HIZ86020.1"/>
    <property type="molecule type" value="Genomic_DNA"/>
</dbReference>
<gene>
    <name evidence="2" type="ORF">IAC04_05980</name>
</gene>
<dbReference type="Proteomes" id="UP000824115">
    <property type="component" value="Unassembled WGS sequence"/>
</dbReference>
<keyword evidence="2" id="KW-0645">Protease</keyword>
<reference evidence="2" key="2">
    <citation type="submission" date="2021-04" db="EMBL/GenBank/DDBJ databases">
        <authorList>
            <person name="Gilroy R."/>
        </authorList>
    </citation>
    <scope>NUCLEOTIDE SEQUENCE</scope>
    <source>
        <strain evidence="2">Gambia16-554</strain>
    </source>
</reference>
<keyword evidence="2" id="KW-0378">Hydrolase</keyword>
<feature type="signal peptide" evidence="1">
    <location>
        <begin position="1"/>
        <end position="21"/>
    </location>
</feature>
<reference evidence="2" key="1">
    <citation type="journal article" date="2021" name="PeerJ">
        <title>Extensive microbial diversity within the chicken gut microbiome revealed by metagenomics and culture.</title>
        <authorList>
            <person name="Gilroy R."/>
            <person name="Ravi A."/>
            <person name="Getino M."/>
            <person name="Pursley I."/>
            <person name="Horton D.L."/>
            <person name="Alikhan N.F."/>
            <person name="Baker D."/>
            <person name="Gharbi K."/>
            <person name="Hall N."/>
            <person name="Watson M."/>
            <person name="Adriaenssens E.M."/>
            <person name="Foster-Nyarko E."/>
            <person name="Jarju S."/>
            <person name="Secka A."/>
            <person name="Antonio M."/>
            <person name="Oren A."/>
            <person name="Chaudhuri R.R."/>
            <person name="La Ragione R."/>
            <person name="Hildebrand F."/>
            <person name="Pallen M.J."/>
        </authorList>
    </citation>
    <scope>NUCLEOTIDE SEQUENCE</scope>
    <source>
        <strain evidence="2">Gambia16-554</strain>
    </source>
</reference>
<dbReference type="GO" id="GO:0004177">
    <property type="term" value="F:aminopeptidase activity"/>
    <property type="evidence" value="ECO:0007669"/>
    <property type="project" value="UniProtKB-KW"/>
</dbReference>
<evidence type="ECO:0000256" key="1">
    <source>
        <dbReference type="SAM" id="SignalP"/>
    </source>
</evidence>
<organism evidence="2 3">
    <name type="scientific">Candidatus Coprenecus stercoravium</name>
    <dbReference type="NCBI Taxonomy" id="2840735"/>
    <lineage>
        <taxon>Bacteria</taxon>
        <taxon>Pseudomonadati</taxon>
        <taxon>Bacteroidota</taxon>
        <taxon>Bacteroidia</taxon>
        <taxon>Bacteroidales</taxon>
        <taxon>Rikenellaceae</taxon>
        <taxon>Rikenellaceae incertae sedis</taxon>
        <taxon>Candidatus Coprenecus</taxon>
    </lineage>
</organism>
<evidence type="ECO:0000313" key="3">
    <source>
        <dbReference type="Proteomes" id="UP000824115"/>
    </source>
</evidence>
<sequence length="63" mass="7063">MRRITLFATLALVLSAFGAYALRAQESVADRIAALPAVKDVQELESTKFPEKYLVIFEQPIDH</sequence>